<dbReference type="PROSITE" id="PS51257">
    <property type="entry name" value="PROKAR_LIPOPROTEIN"/>
    <property type="match status" value="1"/>
</dbReference>
<proteinExistence type="inferred from homology"/>
<evidence type="ECO:0000259" key="11">
    <source>
        <dbReference type="PROSITE" id="PS50857"/>
    </source>
</evidence>
<evidence type="ECO:0000256" key="9">
    <source>
        <dbReference type="SAM" id="MobiDB-lite"/>
    </source>
</evidence>
<evidence type="ECO:0000256" key="7">
    <source>
        <dbReference type="ARBA" id="ARBA00023136"/>
    </source>
</evidence>
<dbReference type="PANTHER" id="PTHR22888:SF9">
    <property type="entry name" value="CYTOCHROME C OXIDASE SUBUNIT 2"/>
    <property type="match status" value="1"/>
</dbReference>
<dbReference type="PANTHER" id="PTHR22888">
    <property type="entry name" value="CYTOCHROME C OXIDASE, SUBUNIT II"/>
    <property type="match status" value="1"/>
</dbReference>
<comment type="similarity">
    <text evidence="2">Belongs to the cytochrome c oxidase subunit 2 family.</text>
</comment>
<dbReference type="Pfam" id="PF00116">
    <property type="entry name" value="COX2"/>
    <property type="match status" value="1"/>
</dbReference>
<keyword evidence="10" id="KW-0812">Transmembrane</keyword>
<dbReference type="RefSeq" id="WP_274352040.1">
    <property type="nucleotide sequence ID" value="NZ_JAQZSM010000007.1"/>
</dbReference>
<reference evidence="12" key="1">
    <citation type="submission" date="2023-02" db="EMBL/GenBank/DDBJ databases">
        <title>Description of Roseinatronobacter alkalisoli sp. nov., an alkaliphilic bacerium isolated from soda soil.</title>
        <authorList>
            <person name="Wei W."/>
        </authorList>
    </citation>
    <scope>NUCLEOTIDE SEQUENCE</scope>
    <source>
        <strain evidence="12">HJB301</strain>
    </source>
</reference>
<keyword evidence="13" id="KW-1185">Reference proteome</keyword>
<feature type="region of interest" description="Disordered" evidence="9">
    <location>
        <begin position="209"/>
        <end position="237"/>
    </location>
</feature>
<dbReference type="InterPro" id="IPR008972">
    <property type="entry name" value="Cupredoxin"/>
</dbReference>
<comment type="subcellular location">
    <subcellularLocation>
        <location evidence="1">Membrane</location>
    </subcellularLocation>
</comment>
<keyword evidence="4" id="KW-0479">Metal-binding</keyword>
<sequence length="237" mass="25307">MTGRALIWVAPLALAACAGPLSTLDPGGHIARDIALLWWVMLAGAGVITAFVLVLLGFAWGAPRRTAQGRWVYGLGLWFPLAVLTALLGVGLWVGERILPRDDGAVTVHAHAFQWGWQFTHDGADGQPVESDGVLHIPAGQPVDILVSSQDVIHSFWVPRLGGKMDAIPGRVNRLRVQTDGAGRFDGLCAEFCGLGHAGMRFVVVAHDDWPPADPDTDPDTGPDTTPETDTNGQEFP</sequence>
<keyword evidence="3" id="KW-0813">Transport</keyword>
<evidence type="ECO:0000256" key="5">
    <source>
        <dbReference type="ARBA" id="ARBA00022982"/>
    </source>
</evidence>
<feature type="transmembrane region" description="Helical" evidence="10">
    <location>
        <begin position="71"/>
        <end position="94"/>
    </location>
</feature>
<keyword evidence="6" id="KW-0186">Copper</keyword>
<dbReference type="InterPro" id="IPR002429">
    <property type="entry name" value="CcO_II-like_C"/>
</dbReference>
<protein>
    <submittedName>
        <fullName evidence="12">Cytochrome B</fullName>
    </submittedName>
</protein>
<feature type="compositionally biased region" description="Low complexity" evidence="9">
    <location>
        <begin position="222"/>
        <end position="231"/>
    </location>
</feature>
<dbReference type="PROSITE" id="PS00078">
    <property type="entry name" value="COX2"/>
    <property type="match status" value="1"/>
</dbReference>
<keyword evidence="7 10" id="KW-0472">Membrane</keyword>
<dbReference type="InterPro" id="IPR045187">
    <property type="entry name" value="CcO_II"/>
</dbReference>
<comment type="catalytic activity">
    <reaction evidence="8">
        <text>4 Fe(II)-[cytochrome c] + O2 + 8 H(+)(in) = 4 Fe(III)-[cytochrome c] + 2 H2O + 4 H(+)(out)</text>
        <dbReference type="Rhea" id="RHEA:11436"/>
        <dbReference type="Rhea" id="RHEA-COMP:10350"/>
        <dbReference type="Rhea" id="RHEA-COMP:14399"/>
        <dbReference type="ChEBI" id="CHEBI:15377"/>
        <dbReference type="ChEBI" id="CHEBI:15378"/>
        <dbReference type="ChEBI" id="CHEBI:15379"/>
        <dbReference type="ChEBI" id="CHEBI:29033"/>
        <dbReference type="ChEBI" id="CHEBI:29034"/>
        <dbReference type="EC" id="7.1.1.9"/>
    </reaction>
</comment>
<evidence type="ECO:0000313" key="13">
    <source>
        <dbReference type="Proteomes" id="UP001431784"/>
    </source>
</evidence>
<feature type="transmembrane region" description="Helical" evidence="10">
    <location>
        <begin position="34"/>
        <end position="59"/>
    </location>
</feature>
<accession>A0ABT5T8A0</accession>
<evidence type="ECO:0000256" key="3">
    <source>
        <dbReference type="ARBA" id="ARBA00022448"/>
    </source>
</evidence>
<dbReference type="Proteomes" id="UP001431784">
    <property type="component" value="Unassembled WGS sequence"/>
</dbReference>
<name>A0ABT5T8A0_9RHOB</name>
<keyword evidence="10" id="KW-1133">Transmembrane helix</keyword>
<keyword evidence="5" id="KW-0249">Electron transport</keyword>
<evidence type="ECO:0000256" key="1">
    <source>
        <dbReference type="ARBA" id="ARBA00004370"/>
    </source>
</evidence>
<evidence type="ECO:0000313" key="12">
    <source>
        <dbReference type="EMBL" id="MDD7971355.1"/>
    </source>
</evidence>
<comment type="caution">
    <text evidence="12">The sequence shown here is derived from an EMBL/GenBank/DDBJ whole genome shotgun (WGS) entry which is preliminary data.</text>
</comment>
<evidence type="ECO:0000256" key="6">
    <source>
        <dbReference type="ARBA" id="ARBA00023008"/>
    </source>
</evidence>
<organism evidence="12 13">
    <name type="scientific">Roseinatronobacter alkalisoli</name>
    <dbReference type="NCBI Taxonomy" id="3028235"/>
    <lineage>
        <taxon>Bacteria</taxon>
        <taxon>Pseudomonadati</taxon>
        <taxon>Pseudomonadota</taxon>
        <taxon>Alphaproteobacteria</taxon>
        <taxon>Rhodobacterales</taxon>
        <taxon>Paracoccaceae</taxon>
        <taxon>Roseinatronobacter</taxon>
    </lineage>
</organism>
<dbReference type="PROSITE" id="PS50857">
    <property type="entry name" value="COX2_CUA"/>
    <property type="match status" value="1"/>
</dbReference>
<evidence type="ECO:0000256" key="8">
    <source>
        <dbReference type="ARBA" id="ARBA00047816"/>
    </source>
</evidence>
<dbReference type="EMBL" id="JAQZSM010000007">
    <property type="protein sequence ID" value="MDD7971355.1"/>
    <property type="molecule type" value="Genomic_DNA"/>
</dbReference>
<evidence type="ECO:0000256" key="2">
    <source>
        <dbReference type="ARBA" id="ARBA00007866"/>
    </source>
</evidence>
<evidence type="ECO:0000256" key="10">
    <source>
        <dbReference type="SAM" id="Phobius"/>
    </source>
</evidence>
<evidence type="ECO:0000256" key="4">
    <source>
        <dbReference type="ARBA" id="ARBA00022723"/>
    </source>
</evidence>
<feature type="domain" description="Cytochrome oxidase subunit II copper A binding" evidence="11">
    <location>
        <begin position="103"/>
        <end position="219"/>
    </location>
</feature>
<dbReference type="SUPFAM" id="SSF49503">
    <property type="entry name" value="Cupredoxins"/>
    <property type="match status" value="1"/>
</dbReference>
<gene>
    <name evidence="12" type="ORF">PUT78_09585</name>
</gene>
<dbReference type="InterPro" id="IPR001505">
    <property type="entry name" value="Copper_CuA"/>
</dbReference>
<dbReference type="Gene3D" id="2.60.40.420">
    <property type="entry name" value="Cupredoxins - blue copper proteins"/>
    <property type="match status" value="1"/>
</dbReference>